<dbReference type="EMBL" id="JAVXUO010000069">
    <property type="protein sequence ID" value="KAK2995709.1"/>
    <property type="molecule type" value="Genomic_DNA"/>
</dbReference>
<organism evidence="2 3">
    <name type="scientific">Escallonia rubra</name>
    <dbReference type="NCBI Taxonomy" id="112253"/>
    <lineage>
        <taxon>Eukaryota</taxon>
        <taxon>Viridiplantae</taxon>
        <taxon>Streptophyta</taxon>
        <taxon>Embryophyta</taxon>
        <taxon>Tracheophyta</taxon>
        <taxon>Spermatophyta</taxon>
        <taxon>Magnoliopsida</taxon>
        <taxon>eudicotyledons</taxon>
        <taxon>Gunneridae</taxon>
        <taxon>Pentapetalae</taxon>
        <taxon>asterids</taxon>
        <taxon>campanulids</taxon>
        <taxon>Escalloniales</taxon>
        <taxon>Escalloniaceae</taxon>
        <taxon>Escallonia</taxon>
    </lineage>
</organism>
<reference evidence="2" key="1">
    <citation type="submission" date="2022-12" db="EMBL/GenBank/DDBJ databases">
        <title>Draft genome assemblies for two species of Escallonia (Escalloniales).</title>
        <authorList>
            <person name="Chanderbali A."/>
            <person name="Dervinis C."/>
            <person name="Anghel I."/>
            <person name="Soltis D."/>
            <person name="Soltis P."/>
            <person name="Zapata F."/>
        </authorList>
    </citation>
    <scope>NUCLEOTIDE SEQUENCE</scope>
    <source>
        <strain evidence="2">UCBG92.1500</strain>
        <tissue evidence="2">Leaf</tissue>
    </source>
</reference>
<feature type="region of interest" description="Disordered" evidence="1">
    <location>
        <begin position="1"/>
        <end position="25"/>
    </location>
</feature>
<dbReference type="AlphaFoldDB" id="A0AA88S0X8"/>
<keyword evidence="3" id="KW-1185">Reference proteome</keyword>
<feature type="region of interest" description="Disordered" evidence="1">
    <location>
        <begin position="113"/>
        <end position="137"/>
    </location>
</feature>
<proteinExistence type="predicted"/>
<accession>A0AA88S0X8</accession>
<protein>
    <submittedName>
        <fullName evidence="2">Uncharacterized protein</fullName>
    </submittedName>
</protein>
<sequence length="137" mass="15350">MALSKKHDGEDNVQSGNNPYETNAPRSTSLLALQQTPPFDREANFISYSHIKITIRYQNILKMNSDYQLVTLKIAWLLKAYETFRTTLLVGKDTLTVDEVTMTLLETDSLKDSEGGSHADGLIVRANPKSDSKCNKN</sequence>
<name>A0AA88S0X8_9ASTE</name>
<comment type="caution">
    <text evidence="2">The sequence shown here is derived from an EMBL/GenBank/DDBJ whole genome shotgun (WGS) entry which is preliminary data.</text>
</comment>
<feature type="compositionally biased region" description="Basic and acidic residues" evidence="1">
    <location>
        <begin position="128"/>
        <end position="137"/>
    </location>
</feature>
<dbReference type="Proteomes" id="UP001187471">
    <property type="component" value="Unassembled WGS sequence"/>
</dbReference>
<feature type="compositionally biased region" description="Basic and acidic residues" evidence="1">
    <location>
        <begin position="1"/>
        <end position="10"/>
    </location>
</feature>
<feature type="compositionally biased region" description="Polar residues" evidence="1">
    <location>
        <begin position="12"/>
        <end position="25"/>
    </location>
</feature>
<evidence type="ECO:0000313" key="3">
    <source>
        <dbReference type="Proteomes" id="UP001187471"/>
    </source>
</evidence>
<evidence type="ECO:0000256" key="1">
    <source>
        <dbReference type="SAM" id="MobiDB-lite"/>
    </source>
</evidence>
<gene>
    <name evidence="2" type="ORF">RJ640_020175</name>
</gene>
<evidence type="ECO:0000313" key="2">
    <source>
        <dbReference type="EMBL" id="KAK2995709.1"/>
    </source>
</evidence>